<evidence type="ECO:0000256" key="2">
    <source>
        <dbReference type="ARBA" id="ARBA00023121"/>
    </source>
</evidence>
<dbReference type="Gene3D" id="3.30.1180.10">
    <property type="match status" value="1"/>
</dbReference>
<dbReference type="Pfam" id="PF02645">
    <property type="entry name" value="DegV"/>
    <property type="match status" value="1"/>
</dbReference>
<gene>
    <name evidence="3" type="ORF">SAMN02745168_1587</name>
</gene>
<dbReference type="PANTHER" id="PTHR33434:SF3">
    <property type="entry name" value="DEGV DOMAIN-CONTAINING PROTEIN YITS"/>
    <property type="match status" value="1"/>
</dbReference>
<keyword evidence="4" id="KW-1185">Reference proteome</keyword>
<dbReference type="PANTHER" id="PTHR33434">
    <property type="entry name" value="DEGV DOMAIN-CONTAINING PROTEIN DR_1986-RELATED"/>
    <property type="match status" value="1"/>
</dbReference>
<dbReference type="Gene3D" id="3.40.50.10170">
    <property type="match status" value="1"/>
</dbReference>
<dbReference type="SUPFAM" id="SSF82549">
    <property type="entry name" value="DAK1/DegV-like"/>
    <property type="match status" value="1"/>
</dbReference>
<proteinExistence type="predicted"/>
<dbReference type="AlphaFoldDB" id="A0A1W2A7D9"/>
<accession>A0A1W2A7D9</accession>
<name>A0A1W2A7D9_9FIRM</name>
<dbReference type="Proteomes" id="UP000192790">
    <property type="component" value="Unassembled WGS sequence"/>
</dbReference>
<dbReference type="NCBIfam" id="TIGR00762">
    <property type="entry name" value="DegV"/>
    <property type="match status" value="1"/>
</dbReference>
<dbReference type="STRING" id="1122930.SAMN02745168_1587"/>
<dbReference type="OrthoDB" id="9780660at2"/>
<dbReference type="RefSeq" id="WP_084234224.1">
    <property type="nucleotide sequence ID" value="NZ_FWXW01000003.1"/>
</dbReference>
<evidence type="ECO:0000313" key="4">
    <source>
        <dbReference type="Proteomes" id="UP000192790"/>
    </source>
</evidence>
<sequence>MNQFAIMTDSCCDLPAQMAGEMDLCVLPLAVELDGKTYYNYLDGRDISSSEFYKQLRAEKRAVTSAVSMGSYMDAMKPLLNAGQDILCLSFSSALSNTYSAAKMAAQELSLQYPDRTILVSDTLSASLGQGLLIWLAAKERSKGYGVREVFRWVEENKLRICHWFTVDDLNHLKRGGRISGAAAFFGTMMHIKPVMHVDSEGRLVPVSKARGRKAALGALMAEMEKTAQNPSEQTVFISHGDCLEDARTLADMIREKMQVEEFVINPVGPVIGSHSGPNTLALFFLGSSR</sequence>
<comment type="function">
    <text evidence="1">May bind long-chain fatty acids, such as palmitate, and may play a role in lipid transport or fatty acid metabolism.</text>
</comment>
<dbReference type="GO" id="GO:0008289">
    <property type="term" value="F:lipid binding"/>
    <property type="evidence" value="ECO:0007669"/>
    <property type="project" value="UniProtKB-KW"/>
</dbReference>
<dbReference type="EMBL" id="FWXW01000003">
    <property type="protein sequence ID" value="SMC56570.1"/>
    <property type="molecule type" value="Genomic_DNA"/>
</dbReference>
<reference evidence="3 4" key="1">
    <citation type="submission" date="2017-04" db="EMBL/GenBank/DDBJ databases">
        <authorList>
            <person name="Afonso C.L."/>
            <person name="Miller P.J."/>
            <person name="Scott M.A."/>
            <person name="Spackman E."/>
            <person name="Goraichik I."/>
            <person name="Dimitrov K.M."/>
            <person name="Suarez D.L."/>
            <person name="Swayne D.E."/>
        </authorList>
    </citation>
    <scope>NUCLEOTIDE SEQUENCE [LARGE SCALE GENOMIC DNA]</scope>
    <source>
        <strain evidence="3 4">DSM 12816</strain>
    </source>
</reference>
<dbReference type="InterPro" id="IPR043168">
    <property type="entry name" value="DegV_C"/>
</dbReference>
<protein>
    <submittedName>
        <fullName evidence="3">EDD domain protein, DegV family</fullName>
    </submittedName>
</protein>
<evidence type="ECO:0000256" key="1">
    <source>
        <dbReference type="ARBA" id="ARBA00003238"/>
    </source>
</evidence>
<keyword evidence="2" id="KW-0446">Lipid-binding</keyword>
<dbReference type="PROSITE" id="PS51482">
    <property type="entry name" value="DEGV"/>
    <property type="match status" value="1"/>
</dbReference>
<dbReference type="InterPro" id="IPR050270">
    <property type="entry name" value="DegV_domain_contain"/>
</dbReference>
<dbReference type="InterPro" id="IPR003797">
    <property type="entry name" value="DegV"/>
</dbReference>
<evidence type="ECO:0000313" key="3">
    <source>
        <dbReference type="EMBL" id="SMC56570.1"/>
    </source>
</evidence>
<organism evidence="3 4">
    <name type="scientific">Papillibacter cinnamivorans DSM 12816</name>
    <dbReference type="NCBI Taxonomy" id="1122930"/>
    <lineage>
        <taxon>Bacteria</taxon>
        <taxon>Bacillati</taxon>
        <taxon>Bacillota</taxon>
        <taxon>Clostridia</taxon>
        <taxon>Eubacteriales</taxon>
        <taxon>Oscillospiraceae</taxon>
        <taxon>Papillibacter</taxon>
    </lineage>
</organism>